<name>A0ABX0XCE5_9BACT</name>
<gene>
    <name evidence="1" type="ORF">GGR27_002118</name>
</gene>
<keyword evidence="1" id="KW-0378">Hydrolase</keyword>
<evidence type="ECO:0000313" key="2">
    <source>
        <dbReference type="Proteomes" id="UP000770785"/>
    </source>
</evidence>
<proteinExistence type="predicted"/>
<keyword evidence="1" id="KW-0540">Nuclease</keyword>
<protein>
    <submittedName>
        <fullName evidence="1">mRNA-degrading endonuclease RelE of RelBE toxin-antitoxin system</fullName>
    </submittedName>
</protein>
<evidence type="ECO:0000313" key="1">
    <source>
        <dbReference type="EMBL" id="NJC26608.1"/>
    </source>
</evidence>
<sequence>MSKPYRIVFTIDEQSVTVTVVDIDHDRRNPQIIIDKLS</sequence>
<keyword evidence="2" id="KW-1185">Reference proteome</keyword>
<comment type="caution">
    <text evidence="1">The sequence shown here is derived from an EMBL/GenBank/DDBJ whole genome shotgun (WGS) entry which is preliminary data.</text>
</comment>
<accession>A0ABX0XCE5</accession>
<dbReference type="Proteomes" id="UP000770785">
    <property type="component" value="Unassembled WGS sequence"/>
</dbReference>
<keyword evidence="1" id="KW-0255">Endonuclease</keyword>
<organism evidence="1 2">
    <name type="scientific">Neolewinella antarctica</name>
    <dbReference type="NCBI Taxonomy" id="442734"/>
    <lineage>
        <taxon>Bacteria</taxon>
        <taxon>Pseudomonadati</taxon>
        <taxon>Bacteroidota</taxon>
        <taxon>Saprospiria</taxon>
        <taxon>Saprospirales</taxon>
        <taxon>Lewinellaceae</taxon>
        <taxon>Neolewinella</taxon>
    </lineage>
</organism>
<reference evidence="1 2" key="1">
    <citation type="submission" date="2020-03" db="EMBL/GenBank/DDBJ databases">
        <title>Genomic Encyclopedia of Type Strains, Phase IV (KMG-IV): sequencing the most valuable type-strain genomes for metagenomic binning, comparative biology and taxonomic classification.</title>
        <authorList>
            <person name="Goeker M."/>
        </authorList>
    </citation>
    <scope>NUCLEOTIDE SEQUENCE [LARGE SCALE GENOMIC DNA]</scope>
    <source>
        <strain evidence="1 2">DSM 105096</strain>
    </source>
</reference>
<dbReference type="GO" id="GO:0004519">
    <property type="term" value="F:endonuclease activity"/>
    <property type="evidence" value="ECO:0007669"/>
    <property type="project" value="UniProtKB-KW"/>
</dbReference>
<dbReference type="EMBL" id="JAATJH010000003">
    <property type="protein sequence ID" value="NJC26608.1"/>
    <property type="molecule type" value="Genomic_DNA"/>
</dbReference>